<protein>
    <submittedName>
        <fullName evidence="3">Glycosyl transferase group 1</fullName>
    </submittedName>
</protein>
<dbReference type="PANTHER" id="PTHR12526:SF630">
    <property type="entry name" value="GLYCOSYLTRANSFERASE"/>
    <property type="match status" value="1"/>
</dbReference>
<organism evidence="3 4">
    <name type="scientific">Dyadobacter fermentans (strain ATCC 700827 / DSM 18053 / CIP 107007 / KCTC 52180 / NS114)</name>
    <dbReference type="NCBI Taxonomy" id="471854"/>
    <lineage>
        <taxon>Bacteria</taxon>
        <taxon>Pseudomonadati</taxon>
        <taxon>Bacteroidota</taxon>
        <taxon>Cytophagia</taxon>
        <taxon>Cytophagales</taxon>
        <taxon>Spirosomataceae</taxon>
        <taxon>Dyadobacter</taxon>
    </lineage>
</organism>
<proteinExistence type="predicted"/>
<feature type="domain" description="Glycosyl transferase family 1" evidence="1">
    <location>
        <begin position="186"/>
        <end position="332"/>
    </location>
</feature>
<dbReference type="GO" id="GO:0016757">
    <property type="term" value="F:glycosyltransferase activity"/>
    <property type="evidence" value="ECO:0007669"/>
    <property type="project" value="InterPro"/>
</dbReference>
<dbReference type="SUPFAM" id="SSF53756">
    <property type="entry name" value="UDP-Glycosyltransferase/glycogen phosphorylase"/>
    <property type="match status" value="1"/>
</dbReference>
<accession>C6W3U5</accession>
<dbReference type="RefSeq" id="WP_015814034.1">
    <property type="nucleotide sequence ID" value="NC_013037.1"/>
</dbReference>
<keyword evidence="4" id="KW-1185">Reference proteome</keyword>
<sequence length="370" mass="41175">MKVLHVINYLGRGGAEKLLVNILPVYKRLGLDIAVLQLSARQAEPSHVKALVDQGVECFSLSDASVYSPKHVVGLTRFLKNNKFDIIHAHLFPSLYWTALASKLTTGNPVLVYTEHSTQNKRAGKEYLRPLEKRIYAQYDQVVAISSKVKAFLDGRVCRPEQVRVIHNGVDTDAFHKAEKYPESFWQEEYNLPANAFKVMMTARIQYPKDHKTVIEALSYLPAHFYLFIAGDGPDKQAIEAYAHEKGINNRVFFLGFRSDVPRLMKSVDLNILSSAYEGMSGVTLEGLAAGRPFLGSDVPGINDVVPSSDMVFPAGDAKILSAKIQHIAKMDSSELTSLIKTGVDHASRNSLLQMAKNHIELYQALLSPH</sequence>
<gene>
    <name evidence="3" type="ordered locus">Dfer_4592</name>
</gene>
<dbReference type="Proteomes" id="UP000002011">
    <property type="component" value="Chromosome"/>
</dbReference>
<dbReference type="InterPro" id="IPR001296">
    <property type="entry name" value="Glyco_trans_1"/>
</dbReference>
<keyword evidence="3" id="KW-0808">Transferase</keyword>
<dbReference type="eggNOG" id="COG0438">
    <property type="taxonomic scope" value="Bacteria"/>
</dbReference>
<dbReference type="KEGG" id="dfe:Dfer_4592"/>
<dbReference type="EMBL" id="CP001619">
    <property type="protein sequence ID" value="ACT95793.1"/>
    <property type="molecule type" value="Genomic_DNA"/>
</dbReference>
<dbReference type="AlphaFoldDB" id="C6W3U5"/>
<dbReference type="CAZy" id="GT4">
    <property type="family name" value="Glycosyltransferase Family 4"/>
</dbReference>
<feature type="domain" description="Glycosyltransferase subfamily 4-like N-terminal" evidence="2">
    <location>
        <begin position="13"/>
        <end position="173"/>
    </location>
</feature>
<dbReference type="Pfam" id="PF00534">
    <property type="entry name" value="Glycos_transf_1"/>
    <property type="match status" value="1"/>
</dbReference>
<dbReference type="Gene3D" id="3.40.50.2000">
    <property type="entry name" value="Glycogen Phosphorylase B"/>
    <property type="match status" value="2"/>
</dbReference>
<dbReference type="Pfam" id="PF13439">
    <property type="entry name" value="Glyco_transf_4"/>
    <property type="match status" value="1"/>
</dbReference>
<reference evidence="3 4" key="1">
    <citation type="journal article" date="2009" name="Stand. Genomic Sci.">
        <title>Complete genome sequence of Dyadobacter fermentans type strain (NS114).</title>
        <authorList>
            <person name="Lang E."/>
            <person name="Lapidus A."/>
            <person name="Chertkov O."/>
            <person name="Brettin T."/>
            <person name="Detter J.C."/>
            <person name="Han C."/>
            <person name="Copeland A."/>
            <person name="Glavina Del Rio T."/>
            <person name="Nolan M."/>
            <person name="Chen F."/>
            <person name="Lucas S."/>
            <person name="Tice H."/>
            <person name="Cheng J.F."/>
            <person name="Land M."/>
            <person name="Hauser L."/>
            <person name="Chang Y.J."/>
            <person name="Jeffries C.D."/>
            <person name="Kopitz M."/>
            <person name="Bruce D."/>
            <person name="Goodwin L."/>
            <person name="Pitluck S."/>
            <person name="Ovchinnikova G."/>
            <person name="Pati A."/>
            <person name="Ivanova N."/>
            <person name="Mavrommatis K."/>
            <person name="Chen A."/>
            <person name="Palaniappan K."/>
            <person name="Chain P."/>
            <person name="Bristow J."/>
            <person name="Eisen J.A."/>
            <person name="Markowitz V."/>
            <person name="Hugenholtz P."/>
            <person name="Goker M."/>
            <person name="Rohde M."/>
            <person name="Kyrpides N.C."/>
            <person name="Klenk H.P."/>
        </authorList>
    </citation>
    <scope>NUCLEOTIDE SEQUENCE [LARGE SCALE GENOMIC DNA]</scope>
    <source>
        <strain evidence="4">ATCC 700827 / DSM 18053 / CIP 107007 / KCTC 52180 / NS114</strain>
    </source>
</reference>
<dbReference type="HOGENOM" id="CLU_009583_0_3_10"/>
<dbReference type="OrthoDB" id="9811239at2"/>
<name>C6W3U5_DYAFD</name>
<evidence type="ECO:0000259" key="2">
    <source>
        <dbReference type="Pfam" id="PF13439"/>
    </source>
</evidence>
<evidence type="ECO:0000313" key="4">
    <source>
        <dbReference type="Proteomes" id="UP000002011"/>
    </source>
</evidence>
<dbReference type="PANTHER" id="PTHR12526">
    <property type="entry name" value="GLYCOSYLTRANSFERASE"/>
    <property type="match status" value="1"/>
</dbReference>
<evidence type="ECO:0000259" key="1">
    <source>
        <dbReference type="Pfam" id="PF00534"/>
    </source>
</evidence>
<dbReference type="STRING" id="471854.Dfer_4592"/>
<evidence type="ECO:0000313" key="3">
    <source>
        <dbReference type="EMBL" id="ACT95793.1"/>
    </source>
</evidence>
<dbReference type="InterPro" id="IPR028098">
    <property type="entry name" value="Glyco_trans_4-like_N"/>
</dbReference>
<dbReference type="CDD" id="cd03811">
    <property type="entry name" value="GT4_GT28_WabH-like"/>
    <property type="match status" value="1"/>
</dbReference>